<evidence type="ECO:0000256" key="17">
    <source>
        <dbReference type="SAM" id="Phobius"/>
    </source>
</evidence>
<dbReference type="AlphaFoldDB" id="A0A0K9Q0F9"/>
<keyword evidence="7 16" id="KW-0547">Nucleotide-binding</keyword>
<dbReference type="Pfam" id="PF07714">
    <property type="entry name" value="PK_Tyr_Ser-Thr"/>
    <property type="match status" value="1"/>
</dbReference>
<evidence type="ECO:0000256" key="2">
    <source>
        <dbReference type="ARBA" id="ARBA00012513"/>
    </source>
</evidence>
<name>A0A0K9Q0F9_ZOSMR</name>
<dbReference type="Proteomes" id="UP000036987">
    <property type="component" value="Unassembled WGS sequence"/>
</dbReference>
<keyword evidence="8 20" id="KW-0418">Kinase</keyword>
<feature type="binding site" evidence="16">
    <location>
        <position position="322"/>
    </location>
    <ligand>
        <name>ATP</name>
        <dbReference type="ChEBI" id="CHEBI:30616"/>
    </ligand>
</feature>
<dbReference type="Gene3D" id="1.10.510.10">
    <property type="entry name" value="Transferase(Phosphotransferase) domain 1"/>
    <property type="match status" value="1"/>
</dbReference>
<keyword evidence="3" id="KW-0723">Serine/threonine-protein kinase</keyword>
<evidence type="ECO:0000256" key="12">
    <source>
        <dbReference type="ARBA" id="ARBA00023170"/>
    </source>
</evidence>
<organism evidence="20 21">
    <name type="scientific">Zostera marina</name>
    <name type="common">Eelgrass</name>
    <dbReference type="NCBI Taxonomy" id="29655"/>
    <lineage>
        <taxon>Eukaryota</taxon>
        <taxon>Viridiplantae</taxon>
        <taxon>Streptophyta</taxon>
        <taxon>Embryophyta</taxon>
        <taxon>Tracheophyta</taxon>
        <taxon>Spermatophyta</taxon>
        <taxon>Magnoliopsida</taxon>
        <taxon>Liliopsida</taxon>
        <taxon>Zosteraceae</taxon>
        <taxon>Zostera</taxon>
    </lineage>
</organism>
<evidence type="ECO:0000256" key="8">
    <source>
        <dbReference type="ARBA" id="ARBA00022777"/>
    </source>
</evidence>
<feature type="signal peptide" evidence="18">
    <location>
        <begin position="1"/>
        <end position="20"/>
    </location>
</feature>
<dbReference type="CDD" id="cd14066">
    <property type="entry name" value="STKc_IRAK"/>
    <property type="match status" value="1"/>
</dbReference>
<evidence type="ECO:0000256" key="13">
    <source>
        <dbReference type="ARBA" id="ARBA00023180"/>
    </source>
</evidence>
<evidence type="ECO:0000256" key="4">
    <source>
        <dbReference type="ARBA" id="ARBA00022679"/>
    </source>
</evidence>
<reference evidence="21" key="1">
    <citation type="journal article" date="2016" name="Nature">
        <title>The genome of the seagrass Zostera marina reveals angiosperm adaptation to the sea.</title>
        <authorList>
            <person name="Olsen J.L."/>
            <person name="Rouze P."/>
            <person name="Verhelst B."/>
            <person name="Lin Y.-C."/>
            <person name="Bayer T."/>
            <person name="Collen J."/>
            <person name="Dattolo E."/>
            <person name="De Paoli E."/>
            <person name="Dittami S."/>
            <person name="Maumus F."/>
            <person name="Michel G."/>
            <person name="Kersting A."/>
            <person name="Lauritano C."/>
            <person name="Lohaus R."/>
            <person name="Toepel M."/>
            <person name="Tonon T."/>
            <person name="Vanneste K."/>
            <person name="Amirebrahimi M."/>
            <person name="Brakel J."/>
            <person name="Bostroem C."/>
            <person name="Chovatia M."/>
            <person name="Grimwood J."/>
            <person name="Jenkins J.W."/>
            <person name="Jueterbock A."/>
            <person name="Mraz A."/>
            <person name="Stam W.T."/>
            <person name="Tice H."/>
            <person name="Bornberg-Bauer E."/>
            <person name="Green P.J."/>
            <person name="Pearson G.A."/>
            <person name="Procaccini G."/>
            <person name="Duarte C.M."/>
            <person name="Schmutz J."/>
            <person name="Reusch T.B.H."/>
            <person name="Van de Peer Y."/>
        </authorList>
    </citation>
    <scope>NUCLEOTIDE SEQUENCE [LARGE SCALE GENOMIC DNA]</scope>
    <source>
        <strain evidence="21">cv. Finnish</strain>
    </source>
</reference>
<dbReference type="InterPro" id="IPR017441">
    <property type="entry name" value="Protein_kinase_ATP_BS"/>
</dbReference>
<comment type="subcellular location">
    <subcellularLocation>
        <location evidence="1">Membrane</location>
        <topology evidence="1">Single-pass type I membrane protein</topology>
    </subcellularLocation>
</comment>
<dbReference type="Gene3D" id="3.30.200.20">
    <property type="entry name" value="Phosphorylase Kinase, domain 1"/>
    <property type="match status" value="1"/>
</dbReference>
<dbReference type="PANTHER" id="PTHR47989">
    <property type="entry name" value="OS01G0750732 PROTEIN"/>
    <property type="match status" value="1"/>
</dbReference>
<keyword evidence="11 17" id="KW-0472">Membrane</keyword>
<dbReference type="OMA" id="CMDITTR"/>
<keyword evidence="10 17" id="KW-1133">Transmembrane helix</keyword>
<evidence type="ECO:0000256" key="6">
    <source>
        <dbReference type="ARBA" id="ARBA00022729"/>
    </source>
</evidence>
<evidence type="ECO:0000256" key="16">
    <source>
        <dbReference type="PROSITE-ProRule" id="PRU10141"/>
    </source>
</evidence>
<keyword evidence="4" id="KW-0808">Transferase</keyword>
<dbReference type="InterPro" id="IPR008271">
    <property type="entry name" value="Ser/Thr_kinase_AS"/>
</dbReference>
<evidence type="ECO:0000313" key="21">
    <source>
        <dbReference type="Proteomes" id="UP000036987"/>
    </source>
</evidence>
<dbReference type="GO" id="GO:0004672">
    <property type="term" value="F:protein kinase activity"/>
    <property type="evidence" value="ECO:0000318"/>
    <property type="project" value="GO_Central"/>
</dbReference>
<evidence type="ECO:0000256" key="14">
    <source>
        <dbReference type="ARBA" id="ARBA00047899"/>
    </source>
</evidence>
<dbReference type="InterPro" id="IPR001245">
    <property type="entry name" value="Ser-Thr/Tyr_kinase_cat_dom"/>
</dbReference>
<evidence type="ECO:0000256" key="15">
    <source>
        <dbReference type="ARBA" id="ARBA00048679"/>
    </source>
</evidence>
<evidence type="ECO:0000259" key="19">
    <source>
        <dbReference type="PROSITE" id="PS50011"/>
    </source>
</evidence>
<dbReference type="EMBL" id="LFYR01000513">
    <property type="protein sequence ID" value="KMZ73945.1"/>
    <property type="molecule type" value="Genomic_DNA"/>
</dbReference>
<dbReference type="GO" id="GO:0005886">
    <property type="term" value="C:plasma membrane"/>
    <property type="evidence" value="ECO:0000318"/>
    <property type="project" value="GO_Central"/>
</dbReference>
<dbReference type="GO" id="GO:0007165">
    <property type="term" value="P:signal transduction"/>
    <property type="evidence" value="ECO:0000318"/>
    <property type="project" value="GO_Central"/>
</dbReference>
<dbReference type="InterPro" id="IPR000719">
    <property type="entry name" value="Prot_kinase_dom"/>
</dbReference>
<dbReference type="FunFam" id="3.30.200.20:FF:000015">
    <property type="entry name" value="Somatic embryogenesis receptor kinase 1"/>
    <property type="match status" value="1"/>
</dbReference>
<dbReference type="InterPro" id="IPR043891">
    <property type="entry name" value="SPARK"/>
</dbReference>
<dbReference type="STRING" id="29655.A0A0K9Q0F9"/>
<keyword evidence="6 18" id="KW-0732">Signal</keyword>
<feature type="domain" description="Protein kinase" evidence="19">
    <location>
        <begin position="294"/>
        <end position="561"/>
    </location>
</feature>
<evidence type="ECO:0000256" key="9">
    <source>
        <dbReference type="ARBA" id="ARBA00022840"/>
    </source>
</evidence>
<evidence type="ECO:0000256" key="3">
    <source>
        <dbReference type="ARBA" id="ARBA00022527"/>
    </source>
</evidence>
<dbReference type="Pfam" id="PF19160">
    <property type="entry name" value="SPARK"/>
    <property type="match status" value="1"/>
</dbReference>
<dbReference type="PANTHER" id="PTHR47989:SF62">
    <property type="entry name" value="OS05G0423500 PROTEIN"/>
    <property type="match status" value="1"/>
</dbReference>
<accession>A0A0K9Q0F9</accession>
<dbReference type="PROSITE" id="PS00108">
    <property type="entry name" value="PROTEIN_KINASE_ST"/>
    <property type="match status" value="1"/>
</dbReference>
<evidence type="ECO:0000256" key="5">
    <source>
        <dbReference type="ARBA" id="ARBA00022692"/>
    </source>
</evidence>
<evidence type="ECO:0000256" key="1">
    <source>
        <dbReference type="ARBA" id="ARBA00004479"/>
    </source>
</evidence>
<dbReference type="FunFam" id="1.10.510.10:FF:000287">
    <property type="entry name" value="probable LRR receptor-like serine/threonine-protein kinase RKF3"/>
    <property type="match status" value="1"/>
</dbReference>
<keyword evidence="5 17" id="KW-0812">Transmembrane</keyword>
<keyword evidence="12" id="KW-0675">Receptor</keyword>
<dbReference type="PROSITE" id="PS50011">
    <property type="entry name" value="PROTEIN_KINASE_DOM"/>
    <property type="match status" value="1"/>
</dbReference>
<dbReference type="GO" id="GO:0005524">
    <property type="term" value="F:ATP binding"/>
    <property type="evidence" value="ECO:0007669"/>
    <property type="project" value="UniProtKB-UniRule"/>
</dbReference>
<evidence type="ECO:0000256" key="10">
    <source>
        <dbReference type="ARBA" id="ARBA00022989"/>
    </source>
</evidence>
<gene>
    <name evidence="20" type="ORF">ZOSMA_139G00230</name>
</gene>
<proteinExistence type="predicted"/>
<dbReference type="EC" id="2.7.11.1" evidence="2"/>
<feature type="chain" id="PRO_5005528444" description="non-specific serine/threonine protein kinase" evidence="18">
    <location>
        <begin position="21"/>
        <end position="619"/>
    </location>
</feature>
<comment type="catalytic activity">
    <reaction evidence="14">
        <text>L-threonyl-[protein] + ATP = O-phospho-L-threonyl-[protein] + ADP + H(+)</text>
        <dbReference type="Rhea" id="RHEA:46608"/>
        <dbReference type="Rhea" id="RHEA-COMP:11060"/>
        <dbReference type="Rhea" id="RHEA-COMP:11605"/>
        <dbReference type="ChEBI" id="CHEBI:15378"/>
        <dbReference type="ChEBI" id="CHEBI:30013"/>
        <dbReference type="ChEBI" id="CHEBI:30616"/>
        <dbReference type="ChEBI" id="CHEBI:61977"/>
        <dbReference type="ChEBI" id="CHEBI:456216"/>
        <dbReference type="EC" id="2.7.11.1"/>
    </reaction>
</comment>
<feature type="transmembrane region" description="Helical" evidence="17">
    <location>
        <begin position="217"/>
        <end position="238"/>
    </location>
</feature>
<keyword evidence="9 16" id="KW-0067">ATP-binding</keyword>
<keyword evidence="13" id="KW-0325">Glycoprotein</keyword>
<keyword evidence="21" id="KW-1185">Reference proteome</keyword>
<dbReference type="GO" id="GO:0004674">
    <property type="term" value="F:protein serine/threonine kinase activity"/>
    <property type="evidence" value="ECO:0007669"/>
    <property type="project" value="UniProtKB-KW"/>
</dbReference>
<dbReference type="InterPro" id="IPR011009">
    <property type="entry name" value="Kinase-like_dom_sf"/>
</dbReference>
<evidence type="ECO:0000313" key="20">
    <source>
        <dbReference type="EMBL" id="KMZ73945.1"/>
    </source>
</evidence>
<comment type="caution">
    <text evidence="20">The sequence shown here is derived from an EMBL/GenBank/DDBJ whole genome shotgun (WGS) entry which is preliminary data.</text>
</comment>
<dbReference type="SUPFAM" id="SSF56112">
    <property type="entry name" value="Protein kinase-like (PK-like)"/>
    <property type="match status" value="1"/>
</dbReference>
<dbReference type="OrthoDB" id="780646at2759"/>
<protein>
    <recommendedName>
        <fullName evidence="2">non-specific serine/threonine protein kinase</fullName>
        <ecNumber evidence="2">2.7.11.1</ecNumber>
    </recommendedName>
</protein>
<comment type="catalytic activity">
    <reaction evidence="15">
        <text>L-seryl-[protein] + ATP = O-phospho-L-seryl-[protein] + ADP + H(+)</text>
        <dbReference type="Rhea" id="RHEA:17989"/>
        <dbReference type="Rhea" id="RHEA-COMP:9863"/>
        <dbReference type="Rhea" id="RHEA-COMP:11604"/>
        <dbReference type="ChEBI" id="CHEBI:15378"/>
        <dbReference type="ChEBI" id="CHEBI:29999"/>
        <dbReference type="ChEBI" id="CHEBI:30616"/>
        <dbReference type="ChEBI" id="CHEBI:83421"/>
        <dbReference type="ChEBI" id="CHEBI:456216"/>
        <dbReference type="EC" id="2.7.11.1"/>
    </reaction>
</comment>
<evidence type="ECO:0000256" key="11">
    <source>
        <dbReference type="ARBA" id="ARBA00023136"/>
    </source>
</evidence>
<dbReference type="SMART" id="SM00220">
    <property type="entry name" value="S_TKc"/>
    <property type="match status" value="1"/>
</dbReference>
<evidence type="ECO:0000256" key="18">
    <source>
        <dbReference type="SAM" id="SignalP"/>
    </source>
</evidence>
<sequence length="619" mass="67958">MTMSFFLLLHFFLTAVVVFSDQLLSVTTSNCPLNFSTIQKFPPKTTTDKCQYTLQAIHLTQSFLLKTSSLFVPPSNASTSCWQDLTTVLSQHFQSFDPLLDCGFSTPWISQGCMNITTLKDFESVVPSSALDDVRDKCYQLSNNSATCSSCTVTLGNIKAGYLNGSDKGNNVTDCTSYPAVYAAGVVTATVDDDSVLCLFALDSATVGTGSSSSIQWVIGVVVGGVFLLVGGALIGLWRRKRKRKRRRRRMREMSGDRNDCKGAGSVAQLETIQSHTTLVRYTFDEIKSSTNGLSVRNIIGRGGYGNVYRGILPDGSEIAVKRFKNLSDGGDEDFAHEVEVIASVCHINLLPLRGYCVAKSQRFVGHERITVCDLVTKGSLHDHLFGDDEKRRKLSWPIRQKIAIGMARGIAYLHHGAQPAIIHRDIKASNILLDDEFEPKVADFGLAKFSPEGATHLSTRVAGTLGYVAPEYALFGKLTDRSDVYSFGVLLLELISGKKAIVENTNTKGEALMLSDWAWEMVKEGRALDVVDNCISELPTEKMVLEKYVRIGILCSHPQLQERPLMLQVLKLMETDLKVPIIRERPISLISNINVIERSSNPGSSGSGHSSSLISKES</sequence>
<dbReference type="PROSITE" id="PS00107">
    <property type="entry name" value="PROTEIN_KINASE_ATP"/>
    <property type="match status" value="1"/>
</dbReference>
<evidence type="ECO:0000256" key="7">
    <source>
        <dbReference type="ARBA" id="ARBA00022741"/>
    </source>
</evidence>